<keyword evidence="4" id="KW-0418">Kinase</keyword>
<evidence type="ECO:0000256" key="6">
    <source>
        <dbReference type="SAM" id="Coils"/>
    </source>
</evidence>
<dbReference type="Pfam" id="PF23231">
    <property type="entry name" value="HAT_Syf1_CNRKL1_C"/>
    <property type="match status" value="1"/>
</dbReference>
<dbReference type="GO" id="GO:0005524">
    <property type="term" value="F:ATP binding"/>
    <property type="evidence" value="ECO:0007669"/>
    <property type="project" value="UniProtKB-KW"/>
</dbReference>
<reference evidence="9" key="1">
    <citation type="submission" date="2016-10" db="EMBL/GenBank/DDBJ databases">
        <authorList>
            <person name="Varghese N."/>
            <person name="Submissions S."/>
        </authorList>
    </citation>
    <scope>NUCLEOTIDE SEQUENCE [LARGE SCALE GENOMIC DNA]</scope>
    <source>
        <strain evidence="9">CGMCC 4.2126</strain>
    </source>
</reference>
<evidence type="ECO:0000256" key="1">
    <source>
        <dbReference type="ARBA" id="ARBA00022679"/>
    </source>
</evidence>
<dbReference type="InterPro" id="IPR055430">
    <property type="entry name" value="HAT_Syf1_CNRKL1_C"/>
</dbReference>
<dbReference type="InterPro" id="IPR008271">
    <property type="entry name" value="Ser/Thr_kinase_AS"/>
</dbReference>
<dbReference type="Gene3D" id="1.10.510.10">
    <property type="entry name" value="Transferase(Phosphotransferase) domain 1"/>
    <property type="match status" value="1"/>
</dbReference>
<keyword evidence="9" id="KW-1185">Reference proteome</keyword>
<keyword evidence="2" id="KW-0677">Repeat</keyword>
<keyword evidence="6" id="KW-0175">Coiled coil</keyword>
<dbReference type="Pfam" id="PF00069">
    <property type="entry name" value="Pkinase"/>
    <property type="match status" value="1"/>
</dbReference>
<dbReference type="PANTHER" id="PTHR43289:SF34">
    <property type="entry name" value="SERINE_THREONINE-PROTEIN KINASE YBDM-RELATED"/>
    <property type="match status" value="1"/>
</dbReference>
<evidence type="ECO:0000256" key="2">
    <source>
        <dbReference type="ARBA" id="ARBA00022737"/>
    </source>
</evidence>
<dbReference type="Gene3D" id="3.30.200.20">
    <property type="entry name" value="Phosphorylase Kinase, domain 1"/>
    <property type="match status" value="1"/>
</dbReference>
<keyword evidence="1" id="KW-0808">Transferase</keyword>
<dbReference type="InterPro" id="IPR011009">
    <property type="entry name" value="Kinase-like_dom_sf"/>
</dbReference>
<gene>
    <name evidence="8" type="ORF">SAMN05216275_14948</name>
</gene>
<dbReference type="Proteomes" id="UP000199111">
    <property type="component" value="Unassembled WGS sequence"/>
</dbReference>
<evidence type="ECO:0000256" key="5">
    <source>
        <dbReference type="ARBA" id="ARBA00022840"/>
    </source>
</evidence>
<accession>A0A1I4EEN2</accession>
<dbReference type="SMART" id="SM00220">
    <property type="entry name" value="S_TKc"/>
    <property type="match status" value="1"/>
</dbReference>
<feature type="domain" description="Protein kinase" evidence="7">
    <location>
        <begin position="1"/>
        <end position="249"/>
    </location>
</feature>
<dbReference type="AlphaFoldDB" id="A0A1I4EEN2"/>
<dbReference type="Gene3D" id="1.25.40.10">
    <property type="entry name" value="Tetratricopeptide repeat domain"/>
    <property type="match status" value="2"/>
</dbReference>
<dbReference type="SUPFAM" id="SSF81901">
    <property type="entry name" value="HCP-like"/>
    <property type="match status" value="1"/>
</dbReference>
<sequence length="440" mass="47082">MGQVFLGRSRGGRPVAVKVVRPELAHDEGFRRRFAIEVEAARRVGGFYTAQVVDADTDADPPWLATDYITGPSLKQAVAIHGPLPPAAVGVLGAGLAEGLAAIHQCDLVHRDLKPGNVILSANGPRVIDFGIARTLDATSHTATGAVIGTPAFMSPEQVQGGEVGPASDVFSLGAVLVFAATNRGPFGDGHSHAIMYRILHDDPDLTGLSMDLADLVGACLARRPQSRPSLDDLLDRLTGPVEGATRWLPPEVTTMSTLPEQERVGALISLGGLEKEAGNLEEARKLYRQAIETGNPEEVATALIELGWLEKEAGNLEEARKLFHQAIEVGNPWQKAKALICLGCLEHDDAGNVEEARGFWRRAVESGQPGIAPQALVNLASLEKEAGNLEEARKLYRQATETGNPKEVATALKGWGDLELSAGNLERARQLYKQILDIK</sequence>
<evidence type="ECO:0000259" key="7">
    <source>
        <dbReference type="PROSITE" id="PS50011"/>
    </source>
</evidence>
<dbReference type="GO" id="GO:0004674">
    <property type="term" value="F:protein serine/threonine kinase activity"/>
    <property type="evidence" value="ECO:0007669"/>
    <property type="project" value="TreeGrafter"/>
</dbReference>
<dbReference type="EMBL" id="FOQY01000049">
    <property type="protein sequence ID" value="SFL04195.1"/>
    <property type="molecule type" value="Genomic_DNA"/>
</dbReference>
<dbReference type="SMART" id="SM00028">
    <property type="entry name" value="TPR"/>
    <property type="match status" value="3"/>
</dbReference>
<dbReference type="InterPro" id="IPR000719">
    <property type="entry name" value="Prot_kinase_dom"/>
</dbReference>
<dbReference type="InterPro" id="IPR011990">
    <property type="entry name" value="TPR-like_helical_dom_sf"/>
</dbReference>
<dbReference type="PROSITE" id="PS50011">
    <property type="entry name" value="PROTEIN_KINASE_DOM"/>
    <property type="match status" value="1"/>
</dbReference>
<organism evidence="8 9">
    <name type="scientific">Streptosporangium canum</name>
    <dbReference type="NCBI Taxonomy" id="324952"/>
    <lineage>
        <taxon>Bacteria</taxon>
        <taxon>Bacillati</taxon>
        <taxon>Actinomycetota</taxon>
        <taxon>Actinomycetes</taxon>
        <taxon>Streptosporangiales</taxon>
        <taxon>Streptosporangiaceae</taxon>
        <taxon>Streptosporangium</taxon>
    </lineage>
</organism>
<keyword evidence="3" id="KW-0547">Nucleotide-binding</keyword>
<protein>
    <submittedName>
        <fullName evidence="8">Tetratricopeptide repeat-containing protein</fullName>
    </submittedName>
</protein>
<feature type="coiled-coil region" evidence="6">
    <location>
        <begin position="373"/>
        <end position="403"/>
    </location>
</feature>
<proteinExistence type="predicted"/>
<keyword evidence="5" id="KW-0067">ATP-binding</keyword>
<dbReference type="CDD" id="cd14014">
    <property type="entry name" value="STKc_PknB_like"/>
    <property type="match status" value="1"/>
</dbReference>
<dbReference type="SUPFAM" id="SSF56112">
    <property type="entry name" value="Protein kinase-like (PK-like)"/>
    <property type="match status" value="1"/>
</dbReference>
<dbReference type="PROSITE" id="PS00108">
    <property type="entry name" value="PROTEIN_KINASE_ST"/>
    <property type="match status" value="1"/>
</dbReference>
<evidence type="ECO:0000256" key="3">
    <source>
        <dbReference type="ARBA" id="ARBA00022741"/>
    </source>
</evidence>
<dbReference type="PANTHER" id="PTHR43289">
    <property type="entry name" value="MITOGEN-ACTIVATED PROTEIN KINASE KINASE KINASE 20-RELATED"/>
    <property type="match status" value="1"/>
</dbReference>
<evidence type="ECO:0000256" key="4">
    <source>
        <dbReference type="ARBA" id="ARBA00022777"/>
    </source>
</evidence>
<evidence type="ECO:0000313" key="9">
    <source>
        <dbReference type="Proteomes" id="UP000199111"/>
    </source>
</evidence>
<name>A0A1I4EEN2_9ACTN</name>
<evidence type="ECO:0000313" key="8">
    <source>
        <dbReference type="EMBL" id="SFL04195.1"/>
    </source>
</evidence>
<dbReference type="InterPro" id="IPR019734">
    <property type="entry name" value="TPR_rpt"/>
</dbReference>